<dbReference type="InterPro" id="IPR013783">
    <property type="entry name" value="Ig-like_fold"/>
</dbReference>
<keyword evidence="1" id="KW-1133">Transmembrane helix</keyword>
<evidence type="ECO:0000256" key="1">
    <source>
        <dbReference type="SAM" id="Phobius"/>
    </source>
</evidence>
<dbReference type="Gene3D" id="2.60.40.10">
    <property type="entry name" value="Immunoglobulins"/>
    <property type="match status" value="1"/>
</dbReference>
<sequence length="181" mass="19248">MPSANQYGNSSITITVTDAGNLTATESFIMTVNGVNDTPEMTSIENQITDEDTATRSISFTVTDIETAGCSHGITFGSSDITLIPVENICYTCSAGVFYLSITPATNKSGFSTITITATDAGSSTATETFLLLVNSVRNPISIPTLNEYGIILFICLLILVSIKRIRDCSPSLKRIVTIPS</sequence>
<evidence type="ECO:0000313" key="3">
    <source>
        <dbReference type="Proteomes" id="UP000189670"/>
    </source>
</evidence>
<keyword evidence="1" id="KW-0472">Membrane</keyword>
<comment type="caution">
    <text evidence="2">The sequence shown here is derived from an EMBL/GenBank/DDBJ whole genome shotgun (WGS) entry which is preliminary data.</text>
</comment>
<dbReference type="AlphaFoldDB" id="A0A1V1NQG6"/>
<protein>
    <recommendedName>
        <fullName evidence="4">Cadherin domain-containing protein</fullName>
    </recommendedName>
</protein>
<name>A0A1V1NQG6_9BACT</name>
<dbReference type="EMBL" id="ATBP01003622">
    <property type="protein sequence ID" value="ETR64805.1"/>
    <property type="molecule type" value="Genomic_DNA"/>
</dbReference>
<evidence type="ECO:0008006" key="4">
    <source>
        <dbReference type="Google" id="ProtNLM"/>
    </source>
</evidence>
<accession>A0A1V1NQG6</accession>
<organism evidence="2 3">
    <name type="scientific">Candidatus Magnetoglobus multicellularis str. Araruama</name>
    <dbReference type="NCBI Taxonomy" id="890399"/>
    <lineage>
        <taxon>Bacteria</taxon>
        <taxon>Pseudomonadati</taxon>
        <taxon>Thermodesulfobacteriota</taxon>
        <taxon>Desulfobacteria</taxon>
        <taxon>Desulfobacterales</taxon>
        <taxon>Desulfobacteraceae</taxon>
        <taxon>Candidatus Magnetoglobus</taxon>
    </lineage>
</organism>
<feature type="non-terminal residue" evidence="2">
    <location>
        <position position="181"/>
    </location>
</feature>
<gene>
    <name evidence="2" type="ORF">OMM_15320</name>
</gene>
<dbReference type="Proteomes" id="UP000189670">
    <property type="component" value="Unassembled WGS sequence"/>
</dbReference>
<proteinExistence type="predicted"/>
<reference evidence="3" key="1">
    <citation type="submission" date="2012-11" db="EMBL/GenBank/DDBJ databases">
        <authorList>
            <person name="Lucero-Rivera Y.E."/>
            <person name="Tovar-Ramirez D."/>
        </authorList>
    </citation>
    <scope>NUCLEOTIDE SEQUENCE [LARGE SCALE GENOMIC DNA]</scope>
    <source>
        <strain evidence="3">Araruama</strain>
    </source>
</reference>
<feature type="transmembrane region" description="Helical" evidence="1">
    <location>
        <begin position="149"/>
        <end position="166"/>
    </location>
</feature>
<keyword evidence="1" id="KW-0812">Transmembrane</keyword>
<evidence type="ECO:0000313" key="2">
    <source>
        <dbReference type="EMBL" id="ETR64805.1"/>
    </source>
</evidence>